<evidence type="ECO:0000256" key="1">
    <source>
        <dbReference type="SAM" id="Phobius"/>
    </source>
</evidence>
<name>A0A2U3K902_9FIRM</name>
<evidence type="ECO:0000313" key="2">
    <source>
        <dbReference type="EMBL" id="SPF36152.1"/>
    </source>
</evidence>
<accession>A0A2U3K902</accession>
<feature type="transmembrane region" description="Helical" evidence="1">
    <location>
        <begin position="20"/>
        <end position="40"/>
    </location>
</feature>
<organism evidence="2 3">
    <name type="scientific">Candidatus Desulfosporosinus infrequens</name>
    <dbReference type="NCBI Taxonomy" id="2043169"/>
    <lineage>
        <taxon>Bacteria</taxon>
        <taxon>Bacillati</taxon>
        <taxon>Bacillota</taxon>
        <taxon>Clostridia</taxon>
        <taxon>Eubacteriales</taxon>
        <taxon>Desulfitobacteriaceae</taxon>
        <taxon>Desulfosporosinus</taxon>
    </lineage>
</organism>
<reference evidence="3" key="1">
    <citation type="submission" date="2018-02" db="EMBL/GenBank/DDBJ databases">
        <authorList>
            <person name="Hausmann B."/>
        </authorList>
    </citation>
    <scope>NUCLEOTIDE SEQUENCE [LARGE SCALE GENOMIC DNA]</scope>
    <source>
        <strain evidence="3">Peat soil MAG SbF1</strain>
    </source>
</reference>
<dbReference type="AlphaFoldDB" id="A0A2U3K902"/>
<keyword evidence="1" id="KW-0812">Transmembrane</keyword>
<keyword evidence="1" id="KW-0472">Membrane</keyword>
<proteinExistence type="predicted"/>
<protein>
    <submittedName>
        <fullName evidence="2">Uncharacterized protein</fullName>
    </submittedName>
</protein>
<evidence type="ECO:0000313" key="3">
    <source>
        <dbReference type="Proteomes" id="UP000238916"/>
    </source>
</evidence>
<sequence>MASGIRQIGIGVLFSSGWHHFLYSVIIFVKFAILTTDFPIGH</sequence>
<keyword evidence="1" id="KW-1133">Transmembrane helix</keyword>
<dbReference type="Proteomes" id="UP000238916">
    <property type="component" value="Unassembled WGS sequence"/>
</dbReference>
<gene>
    <name evidence="2" type="ORF">SBF1_1590011</name>
</gene>
<dbReference type="EMBL" id="OMOF01000067">
    <property type="protein sequence ID" value="SPF36152.1"/>
    <property type="molecule type" value="Genomic_DNA"/>
</dbReference>